<dbReference type="InterPro" id="IPR011990">
    <property type="entry name" value="TPR-like_helical_dom_sf"/>
</dbReference>
<dbReference type="Gene3D" id="1.25.40.10">
    <property type="entry name" value="Tetratricopeptide repeat domain"/>
    <property type="match status" value="1"/>
</dbReference>
<evidence type="ECO:0000256" key="1">
    <source>
        <dbReference type="SAM" id="MobiDB-lite"/>
    </source>
</evidence>
<evidence type="ECO:0000313" key="2">
    <source>
        <dbReference type="EMBL" id="RWR94199.1"/>
    </source>
</evidence>
<name>A0A443PTW0_9MAGN</name>
<feature type="compositionally biased region" description="Polar residues" evidence="1">
    <location>
        <begin position="57"/>
        <end position="76"/>
    </location>
</feature>
<dbReference type="AlphaFoldDB" id="A0A443PTW0"/>
<dbReference type="OrthoDB" id="1872379at2759"/>
<sequence>MFGGRRIKFKMTAACIAVKQARPDLLSLSLSVPSLSRTRLPSSVSHIRQEIPGNPDLSKSPNTMNSNPTRSHNTQTSSSSSSFNNYQFDFGLPSSGSSSTARPLKDQKQPLQNRTPSFFSSSSSTPNKPSWTHRPSAAAAPPASRSAISSNPTSMVGDIFGKSWNASAPSGPGTRIGLSESKNPNLFGDLVGSALGQAKSGGNVPLKDAAPKSSYSMGGLKDSLPKVNDPMKSSGGFAGNLNNNGKGGSFSVPAMNSGSTMNSNKDPFASLGGFGSKASQPIGNSSASKNTAAGDFSFGGFQAAQKTGASNFSPIGSNSSNSSNSGVFPKMGDWGAQNSQSFTPQNPPPQSKGVDPLDMLFSSTAPSASAAGGSAKQEFSEMDDWGMDSEIGGNDAGGTTELDGLPPPPAGVTASMAKNKGMDNQKQGQYADAIKWLSWAVTLLEKAGDDAGSVEVLSCRASCYKEVGEYKKAVADCSKVLEHDSTNVSVLLQRALLYESSEKYKLGADDLRTVLKIDPSNRLARSTVHRLAKMAD</sequence>
<dbReference type="SMART" id="SM00028">
    <property type="entry name" value="TPR"/>
    <property type="match status" value="3"/>
</dbReference>
<evidence type="ECO:0000313" key="3">
    <source>
        <dbReference type="Proteomes" id="UP000283530"/>
    </source>
</evidence>
<feature type="compositionally biased region" description="Low complexity" evidence="1">
    <location>
        <begin position="115"/>
        <end position="126"/>
    </location>
</feature>
<feature type="compositionally biased region" description="Low complexity" evidence="1">
    <location>
        <begin position="362"/>
        <end position="375"/>
    </location>
</feature>
<feature type="compositionally biased region" description="Low complexity" evidence="1">
    <location>
        <begin position="134"/>
        <end position="150"/>
    </location>
</feature>
<feature type="region of interest" description="Disordered" evidence="1">
    <location>
        <begin position="37"/>
        <end position="154"/>
    </location>
</feature>
<dbReference type="PANTHER" id="PTHR47697">
    <property type="entry name" value="OS03G0340700 PROTEIN"/>
    <property type="match status" value="1"/>
</dbReference>
<feature type="compositionally biased region" description="Low complexity" evidence="1">
    <location>
        <begin position="310"/>
        <end position="325"/>
    </location>
</feature>
<accession>A0A443PTW0</accession>
<dbReference type="SUPFAM" id="SSF48452">
    <property type="entry name" value="TPR-like"/>
    <property type="match status" value="1"/>
</dbReference>
<feature type="region of interest" description="Disordered" evidence="1">
    <location>
        <begin position="310"/>
        <end position="416"/>
    </location>
</feature>
<protein>
    <submittedName>
        <fullName evidence="2">Tetratricopeptide repeat-containing domain-containing protein</fullName>
    </submittedName>
</protein>
<feature type="region of interest" description="Disordered" evidence="1">
    <location>
        <begin position="199"/>
        <end position="219"/>
    </location>
</feature>
<proteinExistence type="predicted"/>
<dbReference type="EMBL" id="QPKB01000010">
    <property type="protein sequence ID" value="RWR94199.1"/>
    <property type="molecule type" value="Genomic_DNA"/>
</dbReference>
<dbReference type="PANTHER" id="PTHR47697:SF1">
    <property type="entry name" value="OS03G0340700 PROTEIN"/>
    <property type="match status" value="1"/>
</dbReference>
<dbReference type="STRING" id="337451.A0A443PTW0"/>
<keyword evidence="3" id="KW-1185">Reference proteome</keyword>
<dbReference type="InterPro" id="IPR019734">
    <property type="entry name" value="TPR_rpt"/>
</dbReference>
<dbReference type="Proteomes" id="UP000283530">
    <property type="component" value="Unassembled WGS sequence"/>
</dbReference>
<reference evidence="2 3" key="1">
    <citation type="journal article" date="2019" name="Nat. Plants">
        <title>Stout camphor tree genome fills gaps in understanding of flowering plant genome evolution.</title>
        <authorList>
            <person name="Chaw S.M."/>
            <person name="Liu Y.C."/>
            <person name="Wu Y.W."/>
            <person name="Wang H.Y."/>
            <person name="Lin C.I."/>
            <person name="Wu C.S."/>
            <person name="Ke H.M."/>
            <person name="Chang L.Y."/>
            <person name="Hsu C.Y."/>
            <person name="Yang H.T."/>
            <person name="Sudianto E."/>
            <person name="Hsu M.H."/>
            <person name="Wu K.P."/>
            <person name="Wang L.N."/>
            <person name="Leebens-Mack J.H."/>
            <person name="Tsai I.J."/>
        </authorList>
    </citation>
    <scope>NUCLEOTIDE SEQUENCE [LARGE SCALE GENOMIC DNA]</scope>
    <source>
        <strain evidence="3">cv. Chaw 1501</strain>
        <tissue evidence="2">Young leaves</tissue>
    </source>
</reference>
<organism evidence="2 3">
    <name type="scientific">Cinnamomum micranthum f. kanehirae</name>
    <dbReference type="NCBI Taxonomy" id="337451"/>
    <lineage>
        <taxon>Eukaryota</taxon>
        <taxon>Viridiplantae</taxon>
        <taxon>Streptophyta</taxon>
        <taxon>Embryophyta</taxon>
        <taxon>Tracheophyta</taxon>
        <taxon>Spermatophyta</taxon>
        <taxon>Magnoliopsida</taxon>
        <taxon>Magnoliidae</taxon>
        <taxon>Laurales</taxon>
        <taxon>Lauraceae</taxon>
        <taxon>Cinnamomum</taxon>
    </lineage>
</organism>
<gene>
    <name evidence="2" type="ORF">CKAN_02348000</name>
</gene>
<comment type="caution">
    <text evidence="2">The sequence shown here is derived from an EMBL/GenBank/DDBJ whole genome shotgun (WGS) entry which is preliminary data.</text>
</comment>